<evidence type="ECO:0000256" key="5">
    <source>
        <dbReference type="ARBA" id="ARBA00022989"/>
    </source>
</evidence>
<proteinExistence type="inferred from homology"/>
<evidence type="ECO:0000256" key="4">
    <source>
        <dbReference type="ARBA" id="ARBA00022968"/>
    </source>
</evidence>
<keyword evidence="4" id="KW-0735">Signal-anchor</keyword>
<evidence type="ECO:0008006" key="13">
    <source>
        <dbReference type="Google" id="ProtNLM"/>
    </source>
</evidence>
<keyword evidence="6" id="KW-0333">Golgi apparatus</keyword>
<feature type="domain" description="Trichome birefringence-like C-terminal" evidence="9">
    <location>
        <begin position="141"/>
        <end position="427"/>
    </location>
</feature>
<dbReference type="AlphaFoldDB" id="A0AAP0FZY3"/>
<protein>
    <recommendedName>
        <fullName evidence="13">Trichome birefringence-like N-terminal domain-containing protein</fullName>
    </recommendedName>
</protein>
<dbReference type="InterPro" id="IPR026057">
    <property type="entry name" value="TBL_C"/>
</dbReference>
<dbReference type="GO" id="GO:0000139">
    <property type="term" value="C:Golgi membrane"/>
    <property type="evidence" value="ECO:0007669"/>
    <property type="project" value="UniProtKB-SubCell"/>
</dbReference>
<organism evidence="11 12">
    <name type="scientific">Platanthera zijinensis</name>
    <dbReference type="NCBI Taxonomy" id="2320716"/>
    <lineage>
        <taxon>Eukaryota</taxon>
        <taxon>Viridiplantae</taxon>
        <taxon>Streptophyta</taxon>
        <taxon>Embryophyta</taxon>
        <taxon>Tracheophyta</taxon>
        <taxon>Spermatophyta</taxon>
        <taxon>Magnoliopsida</taxon>
        <taxon>Liliopsida</taxon>
        <taxon>Asparagales</taxon>
        <taxon>Orchidaceae</taxon>
        <taxon>Orchidoideae</taxon>
        <taxon>Orchideae</taxon>
        <taxon>Orchidinae</taxon>
        <taxon>Platanthera</taxon>
    </lineage>
</organism>
<dbReference type="Pfam" id="PF14416">
    <property type="entry name" value="PMR5N"/>
    <property type="match status" value="1"/>
</dbReference>
<evidence type="ECO:0000259" key="10">
    <source>
        <dbReference type="Pfam" id="PF14416"/>
    </source>
</evidence>
<gene>
    <name evidence="11" type="ORF">KSP39_PZI017522</name>
</gene>
<dbReference type="InterPro" id="IPR025846">
    <property type="entry name" value="TBL_N"/>
</dbReference>
<evidence type="ECO:0000313" key="11">
    <source>
        <dbReference type="EMBL" id="KAK8928453.1"/>
    </source>
</evidence>
<comment type="subcellular location">
    <subcellularLocation>
        <location evidence="1">Golgi apparatus membrane</location>
        <topology evidence="1">Single-pass type II membrane protein</topology>
    </subcellularLocation>
</comment>
<dbReference type="GO" id="GO:1990538">
    <property type="term" value="F:xylan O-acetyltransferase activity"/>
    <property type="evidence" value="ECO:0007669"/>
    <property type="project" value="UniProtKB-ARBA"/>
</dbReference>
<accession>A0AAP0FZY3</accession>
<evidence type="ECO:0000256" key="7">
    <source>
        <dbReference type="ARBA" id="ARBA00023136"/>
    </source>
</evidence>
<keyword evidence="7 8" id="KW-0472">Membrane</keyword>
<name>A0AAP0FZY3_9ASPA</name>
<dbReference type="Pfam" id="PF13839">
    <property type="entry name" value="PC-Esterase"/>
    <property type="match status" value="1"/>
</dbReference>
<sequence>MKLPIGKFPLRIVVVAICAMAFVVLIFATNLGTITGTSIFNPRSCSRKQPMTNEASTVEENKEKRNIAAIDEVFVDEDKMDFEPGEECRIEEGEWVLNTSAEAFYSAESCPYLDEQVSCLRNGRPDAEYLHWEWKLAECNLPRFSAATLLNKLRGKRLMFTGDSLQRQQWQSLVCMIESNIPSDKKSMKRRRSLSVFKAEDYNATIEFYWAPFLVQSNSDEPIITNTKNRIVRVDSISKHAQYWLGADIIVFNSYVWWMDGHRMKSLWGSFANGEEGYEELDAVLAYRMAIKTWANWIDSNLNRSKTRIFFTTASPTHMKSADWSHENGIRCYNETRPVTTKGYWGSGSDRRMMDVVSSIVGRMKVPVTFINITQLSEYRKDGHVSIYGEVREKELEDEKLDPKIYLDCIHWCLPGVPDTWNQIFYAHL</sequence>
<evidence type="ECO:0000256" key="1">
    <source>
        <dbReference type="ARBA" id="ARBA00004323"/>
    </source>
</evidence>
<dbReference type="Proteomes" id="UP001418222">
    <property type="component" value="Unassembled WGS sequence"/>
</dbReference>
<evidence type="ECO:0000256" key="3">
    <source>
        <dbReference type="ARBA" id="ARBA00022692"/>
    </source>
</evidence>
<keyword evidence="5 8" id="KW-1133">Transmembrane helix</keyword>
<evidence type="ECO:0000256" key="8">
    <source>
        <dbReference type="SAM" id="Phobius"/>
    </source>
</evidence>
<evidence type="ECO:0000256" key="2">
    <source>
        <dbReference type="ARBA" id="ARBA00007727"/>
    </source>
</evidence>
<dbReference type="InterPro" id="IPR029962">
    <property type="entry name" value="TBL"/>
</dbReference>
<comment type="similarity">
    <text evidence="2">Belongs to the PC-esterase family. TBL subfamily.</text>
</comment>
<feature type="transmembrane region" description="Helical" evidence="8">
    <location>
        <begin position="12"/>
        <end position="40"/>
    </location>
</feature>
<comment type="caution">
    <text evidence="11">The sequence shown here is derived from an EMBL/GenBank/DDBJ whole genome shotgun (WGS) entry which is preliminary data.</text>
</comment>
<dbReference type="PANTHER" id="PTHR32285">
    <property type="entry name" value="PROTEIN TRICHOME BIREFRINGENCE-LIKE 9-RELATED"/>
    <property type="match status" value="1"/>
</dbReference>
<reference evidence="11 12" key="1">
    <citation type="journal article" date="2022" name="Nat. Plants">
        <title>Genomes of leafy and leafless Platanthera orchids illuminate the evolution of mycoheterotrophy.</title>
        <authorList>
            <person name="Li M.H."/>
            <person name="Liu K.W."/>
            <person name="Li Z."/>
            <person name="Lu H.C."/>
            <person name="Ye Q.L."/>
            <person name="Zhang D."/>
            <person name="Wang J.Y."/>
            <person name="Li Y.F."/>
            <person name="Zhong Z.M."/>
            <person name="Liu X."/>
            <person name="Yu X."/>
            <person name="Liu D.K."/>
            <person name="Tu X.D."/>
            <person name="Liu B."/>
            <person name="Hao Y."/>
            <person name="Liao X.Y."/>
            <person name="Jiang Y.T."/>
            <person name="Sun W.H."/>
            <person name="Chen J."/>
            <person name="Chen Y.Q."/>
            <person name="Ai Y."/>
            <person name="Zhai J.W."/>
            <person name="Wu S.S."/>
            <person name="Zhou Z."/>
            <person name="Hsiao Y.Y."/>
            <person name="Wu W.L."/>
            <person name="Chen Y.Y."/>
            <person name="Lin Y.F."/>
            <person name="Hsu J.L."/>
            <person name="Li C.Y."/>
            <person name="Wang Z.W."/>
            <person name="Zhao X."/>
            <person name="Zhong W.Y."/>
            <person name="Ma X.K."/>
            <person name="Ma L."/>
            <person name="Huang J."/>
            <person name="Chen G.Z."/>
            <person name="Huang M.Z."/>
            <person name="Huang L."/>
            <person name="Peng D.H."/>
            <person name="Luo Y.B."/>
            <person name="Zou S.Q."/>
            <person name="Chen S.P."/>
            <person name="Lan S."/>
            <person name="Tsai W.C."/>
            <person name="Van de Peer Y."/>
            <person name="Liu Z.J."/>
        </authorList>
    </citation>
    <scope>NUCLEOTIDE SEQUENCE [LARGE SCALE GENOMIC DNA]</scope>
    <source>
        <strain evidence="11">Lor287</strain>
    </source>
</reference>
<evidence type="ECO:0000259" key="9">
    <source>
        <dbReference type="Pfam" id="PF13839"/>
    </source>
</evidence>
<dbReference type="PANTHER" id="PTHR32285:SF7">
    <property type="entry name" value="PROTEIN TRICHOME BIREFRINGENCE-LIKE 3"/>
    <property type="match status" value="1"/>
</dbReference>
<keyword evidence="12" id="KW-1185">Reference proteome</keyword>
<evidence type="ECO:0000256" key="6">
    <source>
        <dbReference type="ARBA" id="ARBA00023034"/>
    </source>
</evidence>
<keyword evidence="3 8" id="KW-0812">Transmembrane</keyword>
<feature type="domain" description="Trichome birefringence-like N-terminal" evidence="10">
    <location>
        <begin position="86"/>
        <end position="140"/>
    </location>
</feature>
<evidence type="ECO:0000313" key="12">
    <source>
        <dbReference type="Proteomes" id="UP001418222"/>
    </source>
</evidence>
<dbReference type="EMBL" id="JBBWWQ010000015">
    <property type="protein sequence ID" value="KAK8928453.1"/>
    <property type="molecule type" value="Genomic_DNA"/>
</dbReference>